<dbReference type="OMA" id="AHEIFYM"/>
<keyword evidence="3" id="KW-1185">Reference proteome</keyword>
<name>A0A2C9U8X3_MANES</name>
<protein>
    <submittedName>
        <fullName evidence="2">Uncharacterized protein</fullName>
    </submittedName>
</protein>
<dbReference type="PANTHER" id="PTHR33095">
    <property type="entry name" value="OS07G0619500 PROTEIN"/>
    <property type="match status" value="1"/>
</dbReference>
<dbReference type="InterPro" id="IPR012442">
    <property type="entry name" value="DUF1645_plant"/>
</dbReference>
<comment type="caution">
    <text evidence="2">The sequence shown here is derived from an EMBL/GenBank/DDBJ whole genome shotgun (WGS) entry which is preliminary data.</text>
</comment>
<evidence type="ECO:0000313" key="2">
    <source>
        <dbReference type="EMBL" id="OAY25743.1"/>
    </source>
</evidence>
<dbReference type="Pfam" id="PF07816">
    <property type="entry name" value="DUF1645"/>
    <property type="match status" value="1"/>
</dbReference>
<dbReference type="EMBL" id="CM004403">
    <property type="protein sequence ID" value="OAY25743.1"/>
    <property type="molecule type" value="Genomic_DNA"/>
</dbReference>
<dbReference type="OrthoDB" id="666789at2759"/>
<gene>
    <name evidence="2" type="ORF">MANES_17G116400v8</name>
</gene>
<sequence>MQDSGSTVSFCPSFNSYSSDHLADIAARVGKEEANNMVTDFRNQNDHESSSSSSDEDDDDFEFVLVRQDPDDYTTTDGDHKVGFPIFPLFDRDLLLKYGNESKDQSQDQKSSTVRLQLKNLFIEDRDPPSSSSSEADELEGILPETYCIWTPQKSSLLASPSASPSRCKKSNSTGSSSKQRWRLRDLLHLRRSSSDGKESFIFLNPDNHKNSNNNVNLGKKKEEKFEKGKIVATRAGKAKEKVSAHEVFYVRNKALKEGDKRKSYLPYRPELVGFFANVNGLGRNFSPI</sequence>
<dbReference type="STRING" id="3983.A0A2C9U8X3"/>
<dbReference type="Proteomes" id="UP000091857">
    <property type="component" value="Chromosome 17"/>
</dbReference>
<feature type="region of interest" description="Disordered" evidence="1">
    <location>
        <begin position="158"/>
        <end position="180"/>
    </location>
</feature>
<accession>A0A2C9U8X3</accession>
<dbReference type="AlphaFoldDB" id="A0A2C9U8X3"/>
<reference evidence="3" key="1">
    <citation type="journal article" date="2016" name="Nat. Biotechnol.">
        <title>Sequencing wild and cultivated cassava and related species reveals extensive interspecific hybridization and genetic diversity.</title>
        <authorList>
            <person name="Bredeson J.V."/>
            <person name="Lyons J.B."/>
            <person name="Prochnik S.E."/>
            <person name="Wu G.A."/>
            <person name="Ha C.M."/>
            <person name="Edsinger-Gonzales E."/>
            <person name="Grimwood J."/>
            <person name="Schmutz J."/>
            <person name="Rabbi I.Y."/>
            <person name="Egesi C."/>
            <person name="Nauluvula P."/>
            <person name="Lebot V."/>
            <person name="Ndunguru J."/>
            <person name="Mkamilo G."/>
            <person name="Bart R.S."/>
            <person name="Setter T.L."/>
            <person name="Gleadow R.M."/>
            <person name="Kulakow P."/>
            <person name="Ferguson M.E."/>
            <person name="Rounsley S."/>
            <person name="Rokhsar D.S."/>
        </authorList>
    </citation>
    <scope>NUCLEOTIDE SEQUENCE [LARGE SCALE GENOMIC DNA]</scope>
    <source>
        <strain evidence="3">cv. AM560-2</strain>
    </source>
</reference>
<evidence type="ECO:0000313" key="3">
    <source>
        <dbReference type="Proteomes" id="UP000091857"/>
    </source>
</evidence>
<dbReference type="Gramene" id="Manes.17G116400.1.v8.1">
    <property type="protein sequence ID" value="Manes.17G116400.1.v8.1.CDS.1"/>
    <property type="gene ID" value="Manes.17G116400.v8.1"/>
</dbReference>
<organism evidence="2 3">
    <name type="scientific">Manihot esculenta</name>
    <name type="common">Cassava</name>
    <name type="synonym">Jatropha manihot</name>
    <dbReference type="NCBI Taxonomy" id="3983"/>
    <lineage>
        <taxon>Eukaryota</taxon>
        <taxon>Viridiplantae</taxon>
        <taxon>Streptophyta</taxon>
        <taxon>Embryophyta</taxon>
        <taxon>Tracheophyta</taxon>
        <taxon>Spermatophyta</taxon>
        <taxon>Magnoliopsida</taxon>
        <taxon>eudicotyledons</taxon>
        <taxon>Gunneridae</taxon>
        <taxon>Pentapetalae</taxon>
        <taxon>rosids</taxon>
        <taxon>fabids</taxon>
        <taxon>Malpighiales</taxon>
        <taxon>Euphorbiaceae</taxon>
        <taxon>Crotonoideae</taxon>
        <taxon>Manihoteae</taxon>
        <taxon>Manihot</taxon>
    </lineage>
</organism>
<proteinExistence type="predicted"/>
<dbReference type="PANTHER" id="PTHR33095:SF101">
    <property type="entry name" value="DUF1645 DOMAIN-CONTAINING PROTEIN"/>
    <property type="match status" value="1"/>
</dbReference>
<feature type="region of interest" description="Disordered" evidence="1">
    <location>
        <begin position="36"/>
        <end position="59"/>
    </location>
</feature>
<evidence type="ECO:0000256" key="1">
    <source>
        <dbReference type="SAM" id="MobiDB-lite"/>
    </source>
</evidence>